<accession>A0A7J9K3H4</accession>
<dbReference type="AlphaFoldDB" id="A0A7J9K3H4"/>
<keyword evidence="2" id="KW-1185">Reference proteome</keyword>
<proteinExistence type="predicted"/>
<comment type="caution">
    <text evidence="1">The sequence shown here is derived from an EMBL/GenBank/DDBJ whole genome shotgun (WGS) entry which is preliminary data.</text>
</comment>
<feature type="non-terminal residue" evidence="1">
    <location>
        <position position="28"/>
    </location>
</feature>
<gene>
    <name evidence="1" type="ORF">Goarm_003527</name>
</gene>
<evidence type="ECO:0000313" key="2">
    <source>
        <dbReference type="Proteomes" id="UP000593575"/>
    </source>
</evidence>
<dbReference type="EMBL" id="JABFAE010000011">
    <property type="protein sequence ID" value="MBA0840998.1"/>
    <property type="molecule type" value="Genomic_DNA"/>
</dbReference>
<reference evidence="1 2" key="1">
    <citation type="journal article" date="2019" name="Genome Biol. Evol.">
        <title>Insights into the evolution of the New World diploid cottons (Gossypium, subgenus Houzingenia) based on genome sequencing.</title>
        <authorList>
            <person name="Grover C.E."/>
            <person name="Arick M.A. 2nd"/>
            <person name="Thrash A."/>
            <person name="Conover J.L."/>
            <person name="Sanders W.S."/>
            <person name="Peterson D.G."/>
            <person name="Frelichowski J.E."/>
            <person name="Scheffler J.A."/>
            <person name="Scheffler B.E."/>
            <person name="Wendel J.F."/>
        </authorList>
    </citation>
    <scope>NUCLEOTIDE SEQUENCE [LARGE SCALE GENOMIC DNA]</scope>
    <source>
        <strain evidence="1">6</strain>
        <tissue evidence="1">Leaf</tissue>
    </source>
</reference>
<protein>
    <submittedName>
        <fullName evidence="1">Uncharacterized protein</fullName>
    </submittedName>
</protein>
<dbReference type="Proteomes" id="UP000593575">
    <property type="component" value="Unassembled WGS sequence"/>
</dbReference>
<evidence type="ECO:0000313" key="1">
    <source>
        <dbReference type="EMBL" id="MBA0840998.1"/>
    </source>
</evidence>
<sequence length="28" mass="2973">MDGVVRAEDASATAGGFLQDRNGMDYLL</sequence>
<name>A0A7J9K3H4_9ROSI</name>
<organism evidence="1 2">
    <name type="scientific">Gossypium armourianum</name>
    <dbReference type="NCBI Taxonomy" id="34283"/>
    <lineage>
        <taxon>Eukaryota</taxon>
        <taxon>Viridiplantae</taxon>
        <taxon>Streptophyta</taxon>
        <taxon>Embryophyta</taxon>
        <taxon>Tracheophyta</taxon>
        <taxon>Spermatophyta</taxon>
        <taxon>Magnoliopsida</taxon>
        <taxon>eudicotyledons</taxon>
        <taxon>Gunneridae</taxon>
        <taxon>Pentapetalae</taxon>
        <taxon>rosids</taxon>
        <taxon>malvids</taxon>
        <taxon>Malvales</taxon>
        <taxon>Malvaceae</taxon>
        <taxon>Malvoideae</taxon>
        <taxon>Gossypium</taxon>
    </lineage>
</organism>